<dbReference type="AlphaFoldDB" id="A0A8H6KX87"/>
<dbReference type="Proteomes" id="UP000654918">
    <property type="component" value="Unassembled WGS sequence"/>
</dbReference>
<dbReference type="PANTHER" id="PTHR33112">
    <property type="entry name" value="DOMAIN PROTEIN, PUTATIVE-RELATED"/>
    <property type="match status" value="1"/>
</dbReference>
<evidence type="ECO:0000313" key="3">
    <source>
        <dbReference type="Proteomes" id="UP000654918"/>
    </source>
</evidence>
<dbReference type="EMBL" id="WIGO01000013">
    <property type="protein sequence ID" value="KAF6839367.1"/>
    <property type="molecule type" value="Genomic_DNA"/>
</dbReference>
<evidence type="ECO:0000313" key="2">
    <source>
        <dbReference type="EMBL" id="KAF6839367.1"/>
    </source>
</evidence>
<organism evidence="2 3">
    <name type="scientific">Colletotrichum plurivorum</name>
    <dbReference type="NCBI Taxonomy" id="2175906"/>
    <lineage>
        <taxon>Eukaryota</taxon>
        <taxon>Fungi</taxon>
        <taxon>Dikarya</taxon>
        <taxon>Ascomycota</taxon>
        <taxon>Pezizomycotina</taxon>
        <taxon>Sordariomycetes</taxon>
        <taxon>Hypocreomycetidae</taxon>
        <taxon>Glomerellales</taxon>
        <taxon>Glomerellaceae</taxon>
        <taxon>Colletotrichum</taxon>
        <taxon>Colletotrichum orchidearum species complex</taxon>
    </lineage>
</organism>
<evidence type="ECO:0000256" key="1">
    <source>
        <dbReference type="SAM" id="MobiDB-lite"/>
    </source>
</evidence>
<proteinExistence type="predicted"/>
<name>A0A8H6KX87_9PEZI</name>
<gene>
    <name evidence="2" type="ORF">CPLU01_01787</name>
</gene>
<feature type="region of interest" description="Disordered" evidence="1">
    <location>
        <begin position="1"/>
        <end position="21"/>
    </location>
</feature>
<reference evidence="2" key="1">
    <citation type="journal article" date="2020" name="Phytopathology">
        <title>Genome Sequence Resources of Colletotrichum truncatum, C. plurivorum, C. musicola, and C. sojae: Four Species Pathogenic to Soybean (Glycine max).</title>
        <authorList>
            <person name="Rogerio F."/>
            <person name="Boufleur T.R."/>
            <person name="Ciampi-Guillardi M."/>
            <person name="Sukno S.A."/>
            <person name="Thon M.R."/>
            <person name="Massola Junior N.S."/>
            <person name="Baroncelli R."/>
        </authorList>
    </citation>
    <scope>NUCLEOTIDE SEQUENCE</scope>
    <source>
        <strain evidence="2">LFN00145</strain>
    </source>
</reference>
<dbReference type="PANTHER" id="PTHR33112:SF16">
    <property type="entry name" value="HETEROKARYON INCOMPATIBILITY DOMAIN-CONTAINING PROTEIN"/>
    <property type="match status" value="1"/>
</dbReference>
<accession>A0A8H6KX87</accession>
<keyword evidence="3" id="KW-1185">Reference proteome</keyword>
<comment type="caution">
    <text evidence="2">The sequence shown here is derived from an EMBL/GenBank/DDBJ whole genome shotgun (WGS) entry which is preliminary data.</text>
</comment>
<protein>
    <submittedName>
        <fullName evidence="2">Heterokaryon incompatibility protein</fullName>
    </submittedName>
</protein>
<sequence>MDLSSQDSPVPADESAAMSSGQERKLWVEEYVAATDEDLDLDSALIRQVESDYIDRNHIETEIQRLVPTTDMVGSFCQECSHQLDHWPEIPYQEFDHQFIRGRSFSSTCEIEAAARAGCKFCFCLTSLLIEDRLMDTFRKQGKTDMLELAKMWLRQCSDSHRLCRNIKEYNRPARLLSIDKSMARVVSTKGFGAMPQYATLSYCWGRQPFTTLTLDTMETFCQGFAICDLPKGDDDQDWVTESALMKDVYGNSHVNLAATSAINVREGPVSIKSESVPMDPGLGEMTFLRPEAGIARRQHEATGDQYLADMWRDRFVQQLPWRLNSGRRKRPAWRAPSWSWMSVDIQVWCSRFYDELNPSEVFKQYVQVLDVWTTPSGPDPFGQISDGLLSLACSALVGAQLPEPGNPEGTAEEMVYYRRVRLDGRNIELPVILDALEEHRTQDCQYVYLLPVLSGRDGLQLKSLYRYEREEREEEKENEEEIEDRLTVDGLVLRACGENAGNRRHFYRPGSFSFESRSNFQWARSEKRGKDDYHQFIHVLEEGESEASKAQDLDTGSNDVSPETYIRITIK</sequence>